<dbReference type="InterPro" id="IPR011055">
    <property type="entry name" value="Dup_hybrid_motif"/>
</dbReference>
<dbReference type="RefSeq" id="WP_004227641.1">
    <property type="nucleotide sequence ID" value="NZ_AEUV02000002.1"/>
</dbReference>
<dbReference type="PROSITE" id="PS50231">
    <property type="entry name" value="RICIN_B_LECTIN"/>
    <property type="match status" value="1"/>
</dbReference>
<dbReference type="GO" id="GO:0004222">
    <property type="term" value="F:metalloendopeptidase activity"/>
    <property type="evidence" value="ECO:0007669"/>
    <property type="project" value="TreeGrafter"/>
</dbReference>
<dbReference type="SUPFAM" id="SSF50370">
    <property type="entry name" value="Ricin B-like lectins"/>
    <property type="match status" value="1"/>
</dbReference>
<dbReference type="InterPro" id="IPR035992">
    <property type="entry name" value="Ricin_B-like_lectins"/>
</dbReference>
<sequence length="374" mass="39883">MISKQDTNQGQVQDQTNQMTAESQIDSENYRQVQVAANQVTQDSAIESQTGIESEKVSEITEENVQTKSEVSPAKDVSVKPEVGQETSQNNQEENLSVKRASVAATVVKPVTAATDSTYTLPVQGPISAGFNGYPGHGGIDYAVPEGTPVHAARDGVVKVAGANHPWMGWQGGNAVLIQHPDGMHTGYAHLSRIIVSVGQQVSQGQVIGYSGSTGLVTGPHLHFEMLSTNPNFRNGYSGRIDPTPYISNALFQASPTPSVNRYNVAELAAQTDKTISDGDYHIVLASNPEFGIDVSGAGSANGTNIQLYRNTTFDNQVFTVSYLGGGYYKLIHKTTGKALDVAGGSSASGTNVQLYFRNGSKSQAWKFVPVRND</sequence>
<dbReference type="CDD" id="cd00161">
    <property type="entry name" value="beta-trefoil_Ricin-like"/>
    <property type="match status" value="1"/>
</dbReference>
<dbReference type="eggNOG" id="COG0739">
    <property type="taxonomic scope" value="Bacteria"/>
</dbReference>
<dbReference type="EMBL" id="AEUV02000002">
    <property type="protein sequence ID" value="EHI74442.1"/>
    <property type="molecule type" value="Genomic_DNA"/>
</dbReference>
<organism evidence="4 5">
    <name type="scientific">Streptococcus criceti HS-6</name>
    <dbReference type="NCBI Taxonomy" id="873449"/>
    <lineage>
        <taxon>Bacteria</taxon>
        <taxon>Bacillati</taxon>
        <taxon>Bacillota</taxon>
        <taxon>Bacilli</taxon>
        <taxon>Lactobacillales</taxon>
        <taxon>Streptococcaceae</taxon>
        <taxon>Streptococcus</taxon>
    </lineage>
</organism>
<evidence type="ECO:0000313" key="5">
    <source>
        <dbReference type="Proteomes" id="UP000004322"/>
    </source>
</evidence>
<keyword evidence="5" id="KW-1185">Reference proteome</keyword>
<dbReference type="InterPro" id="IPR000772">
    <property type="entry name" value="Ricin_B_lectin"/>
</dbReference>
<evidence type="ECO:0000256" key="1">
    <source>
        <dbReference type="SAM" id="MobiDB-lite"/>
    </source>
</evidence>
<reference evidence="4" key="1">
    <citation type="submission" date="2011-07" db="EMBL/GenBank/DDBJ databases">
        <authorList>
            <person name="Stanhope M.J."/>
            <person name="Durkin A.S."/>
            <person name="Hostetler J."/>
            <person name="Kim M."/>
            <person name="Radune D."/>
            <person name="Singh I."/>
            <person name="Town C.D."/>
        </authorList>
    </citation>
    <scope>NUCLEOTIDE SEQUENCE [LARGE SCALE GENOMIC DNA]</scope>
    <source>
        <strain evidence="4">HS-6</strain>
    </source>
</reference>
<accession>G5JTS8</accession>
<proteinExistence type="predicted"/>
<dbReference type="Proteomes" id="UP000004322">
    <property type="component" value="Unassembled WGS sequence"/>
</dbReference>
<feature type="domain" description="M23ase beta-sheet core" evidence="2">
    <location>
        <begin position="137"/>
        <end position="228"/>
    </location>
</feature>
<feature type="compositionally biased region" description="Polar residues" evidence="1">
    <location>
        <begin position="41"/>
        <end position="52"/>
    </location>
</feature>
<feature type="domain" description="Ricin B lectin" evidence="3">
    <location>
        <begin position="315"/>
        <end position="372"/>
    </location>
</feature>
<dbReference type="Pfam" id="PF14200">
    <property type="entry name" value="RicinB_lectin_2"/>
    <property type="match status" value="1"/>
</dbReference>
<evidence type="ECO:0000259" key="3">
    <source>
        <dbReference type="Pfam" id="PF14200"/>
    </source>
</evidence>
<protein>
    <submittedName>
        <fullName evidence="4">Uncharacterized protein</fullName>
    </submittedName>
</protein>
<dbReference type="PANTHER" id="PTHR21666">
    <property type="entry name" value="PEPTIDASE-RELATED"/>
    <property type="match status" value="1"/>
</dbReference>
<gene>
    <name evidence="4" type="ORF">STRCR_1176</name>
</gene>
<feature type="compositionally biased region" description="Polar residues" evidence="1">
    <location>
        <begin position="85"/>
        <end position="95"/>
    </location>
</feature>
<dbReference type="Gene3D" id="2.80.10.50">
    <property type="match status" value="2"/>
</dbReference>
<dbReference type="InterPro" id="IPR016047">
    <property type="entry name" value="M23ase_b-sheet_dom"/>
</dbReference>
<dbReference type="CDD" id="cd12797">
    <property type="entry name" value="M23_peptidase"/>
    <property type="match status" value="1"/>
</dbReference>
<evidence type="ECO:0000313" key="4">
    <source>
        <dbReference type="EMBL" id="EHI74442.1"/>
    </source>
</evidence>
<dbReference type="Gene3D" id="2.70.70.10">
    <property type="entry name" value="Glucose Permease (Domain IIA)"/>
    <property type="match status" value="1"/>
</dbReference>
<dbReference type="InterPro" id="IPR050570">
    <property type="entry name" value="Cell_wall_metabolism_enzyme"/>
</dbReference>
<evidence type="ECO:0000259" key="2">
    <source>
        <dbReference type="Pfam" id="PF01551"/>
    </source>
</evidence>
<dbReference type="Pfam" id="PF01551">
    <property type="entry name" value="Peptidase_M23"/>
    <property type="match status" value="1"/>
</dbReference>
<dbReference type="MEROPS" id="M23.005"/>
<dbReference type="AlphaFoldDB" id="G5JTS8"/>
<dbReference type="PANTHER" id="PTHR21666:SF270">
    <property type="entry name" value="MUREIN HYDROLASE ACTIVATOR ENVC"/>
    <property type="match status" value="1"/>
</dbReference>
<comment type="caution">
    <text evidence="4">The sequence shown here is derived from an EMBL/GenBank/DDBJ whole genome shotgun (WGS) entry which is preliminary data.</text>
</comment>
<dbReference type="STRING" id="873449.STRCR_1176"/>
<feature type="region of interest" description="Disordered" evidence="1">
    <location>
        <begin position="1"/>
        <end position="27"/>
    </location>
</feature>
<dbReference type="SUPFAM" id="SSF51261">
    <property type="entry name" value="Duplicated hybrid motif"/>
    <property type="match status" value="1"/>
</dbReference>
<name>G5JTS8_STRCG</name>
<feature type="region of interest" description="Disordered" evidence="1">
    <location>
        <begin position="41"/>
        <end position="97"/>
    </location>
</feature>